<dbReference type="InterPro" id="IPR036921">
    <property type="entry name" value="PurM-like_N_sf"/>
</dbReference>
<comment type="catalytic activity">
    <reaction evidence="2">
        <text>thiamine phosphate + ATP = thiamine diphosphate + ADP</text>
        <dbReference type="Rhea" id="RHEA:15913"/>
        <dbReference type="ChEBI" id="CHEBI:30616"/>
        <dbReference type="ChEBI" id="CHEBI:37575"/>
        <dbReference type="ChEBI" id="CHEBI:58937"/>
        <dbReference type="ChEBI" id="CHEBI:456216"/>
        <dbReference type="EC" id="2.7.4.16"/>
    </reaction>
</comment>
<feature type="binding site" evidence="2">
    <location>
        <position position="329"/>
    </location>
    <ligand>
        <name>substrate</name>
    </ligand>
</feature>
<dbReference type="InterPro" id="IPR016188">
    <property type="entry name" value="PurM-like_N"/>
</dbReference>
<dbReference type="PIRSF" id="PIRSF005303">
    <property type="entry name" value="Thiam_monoph_kin"/>
    <property type="match status" value="1"/>
</dbReference>
<dbReference type="eggNOG" id="COG0611">
    <property type="taxonomic scope" value="Bacteria"/>
</dbReference>
<proteinExistence type="inferred from homology"/>
<keyword evidence="2" id="KW-0547">Nucleotide-binding</keyword>
<feature type="binding site" evidence="2">
    <location>
        <position position="273"/>
    </location>
    <ligand>
        <name>substrate</name>
    </ligand>
</feature>
<keyword evidence="6" id="KW-1185">Reference proteome</keyword>
<feature type="binding site" evidence="2">
    <location>
        <position position="50"/>
    </location>
    <ligand>
        <name>Mg(2+)</name>
        <dbReference type="ChEBI" id="CHEBI:18420"/>
        <label>1</label>
    </ligand>
</feature>
<organism evidence="5 6">
    <name type="scientific">Desulfococcus multivorans DSM 2059</name>
    <dbReference type="NCBI Taxonomy" id="1121405"/>
    <lineage>
        <taxon>Bacteria</taxon>
        <taxon>Pseudomonadati</taxon>
        <taxon>Thermodesulfobacteriota</taxon>
        <taxon>Desulfobacteria</taxon>
        <taxon>Desulfobacterales</taxon>
        <taxon>Desulfococcaceae</taxon>
        <taxon>Desulfococcus</taxon>
    </lineage>
</organism>
<dbReference type="Proteomes" id="UP000014977">
    <property type="component" value="Unassembled WGS sequence"/>
</dbReference>
<keyword evidence="2" id="KW-0808">Transferase</keyword>
<comment type="function">
    <text evidence="2">Catalyzes the ATP-dependent phosphorylation of thiamine-monophosphate (TMP) to form thiamine-pyrophosphate (TPP), the active form of vitamin B1.</text>
</comment>
<dbReference type="GO" id="GO:0000287">
    <property type="term" value="F:magnesium ion binding"/>
    <property type="evidence" value="ECO:0007669"/>
    <property type="project" value="UniProtKB-UniRule"/>
</dbReference>
<feature type="binding site" evidence="2">
    <location>
        <position position="79"/>
    </location>
    <ligand>
        <name>Mg(2+)</name>
        <dbReference type="ChEBI" id="CHEBI:18420"/>
        <label>2</label>
    </ligand>
</feature>
<dbReference type="RefSeq" id="WP_020877269.1">
    <property type="nucleotide sequence ID" value="NZ_ATHJ01000088.1"/>
</dbReference>
<keyword evidence="2 5" id="KW-0418">Kinase</keyword>
<reference evidence="5 6" key="1">
    <citation type="journal article" date="2013" name="Genome Announc.">
        <title>Draft genome sequences for three mercury-methylating, sulfate-reducing bacteria.</title>
        <authorList>
            <person name="Brown S.D."/>
            <person name="Hurt R.A.Jr."/>
            <person name="Gilmour C.C."/>
            <person name="Elias D.A."/>
        </authorList>
    </citation>
    <scope>NUCLEOTIDE SEQUENCE [LARGE SCALE GENOMIC DNA]</scope>
    <source>
        <strain evidence="5 6">DSM 2059</strain>
    </source>
</reference>
<dbReference type="PANTHER" id="PTHR30270">
    <property type="entry name" value="THIAMINE-MONOPHOSPHATE KINASE"/>
    <property type="match status" value="1"/>
</dbReference>
<comment type="similarity">
    <text evidence="2">Belongs to the thiamine-monophosphate kinase family.</text>
</comment>
<dbReference type="PANTHER" id="PTHR30270:SF0">
    <property type="entry name" value="THIAMINE-MONOPHOSPHATE KINASE"/>
    <property type="match status" value="1"/>
</dbReference>
<feature type="binding site" evidence="2">
    <location>
        <position position="33"/>
    </location>
    <ligand>
        <name>Mg(2+)</name>
        <dbReference type="ChEBI" id="CHEBI:18420"/>
        <label>3</label>
    </ligand>
</feature>
<dbReference type="SUPFAM" id="SSF55326">
    <property type="entry name" value="PurM N-terminal domain-like"/>
    <property type="match status" value="1"/>
</dbReference>
<feature type="binding site" evidence="2">
    <location>
        <position position="48"/>
    </location>
    <ligand>
        <name>Mg(2+)</name>
        <dbReference type="ChEBI" id="CHEBI:18420"/>
        <label>4</label>
    </ligand>
</feature>
<dbReference type="CDD" id="cd02194">
    <property type="entry name" value="ThiL"/>
    <property type="match status" value="1"/>
</dbReference>
<gene>
    <name evidence="2" type="primary">thiL</name>
    <name evidence="5" type="ORF">dsmv_2512</name>
</gene>
<feature type="binding site" evidence="2">
    <location>
        <position position="33"/>
    </location>
    <ligand>
        <name>Mg(2+)</name>
        <dbReference type="ChEBI" id="CHEBI:18420"/>
        <label>4</label>
    </ligand>
</feature>
<feature type="binding site" evidence="2">
    <location>
        <position position="127"/>
    </location>
    <ligand>
        <name>Mg(2+)</name>
        <dbReference type="ChEBI" id="CHEBI:18420"/>
        <label>1</label>
    </ligand>
</feature>
<feature type="binding site" evidence="2">
    <location>
        <position position="109"/>
    </location>
    <ligand>
        <name>ATP</name>
        <dbReference type="ChEBI" id="CHEBI:30616"/>
    </ligand>
</feature>
<dbReference type="EMBL" id="ATHJ01000088">
    <property type="protein sequence ID" value="EPR39664.1"/>
    <property type="molecule type" value="Genomic_DNA"/>
</dbReference>
<dbReference type="InterPro" id="IPR010918">
    <property type="entry name" value="PurM-like_C_dom"/>
</dbReference>
<dbReference type="InterPro" id="IPR036676">
    <property type="entry name" value="PurM-like_C_sf"/>
</dbReference>
<dbReference type="InterPro" id="IPR006283">
    <property type="entry name" value="ThiL-like"/>
</dbReference>
<dbReference type="Pfam" id="PF02769">
    <property type="entry name" value="AIRS_C"/>
    <property type="match status" value="1"/>
</dbReference>
<feature type="domain" description="PurM-like C-terminal" evidence="4">
    <location>
        <begin position="157"/>
        <end position="316"/>
    </location>
</feature>
<sequence>MEFKDIGEFGFIRRIQRGCLIRPEGVRLPIGDDAAAFIVPDGQVALVTTDLLVEGVHFLRNGTSPEDLGHKALAVNLSDIAAMGGTAREAFVSIAVPGDCALAYVEGIYRGMISLAGEFGVNILGGDTTGSRSDLIINVAVVGAVHEREMLRRGGARPGDCLFVTGAVGDSRAGLHLLRNRLPADSDAFMELLSAHHRPRPHLAEGRFLGKSGAVRAAIDISDGLSSDLVHVARASGLGVRIDAGRLPISENLKTFCRRFGFDAVDYALSGGEDYVLACTVDPTKAAAVAQAFMARFHHPLYHIGKMTSDGRMTVVQGGEVRPFPPAGWRHFSETEEL</sequence>
<feature type="binding site" evidence="2">
    <location>
        <begin position="126"/>
        <end position="127"/>
    </location>
    <ligand>
        <name>ATP</name>
        <dbReference type="ChEBI" id="CHEBI:30616"/>
    </ligand>
</feature>
<feature type="binding site" evidence="2">
    <location>
        <position position="50"/>
    </location>
    <ligand>
        <name>Mg(2+)</name>
        <dbReference type="ChEBI" id="CHEBI:18420"/>
        <label>2</label>
    </ligand>
</feature>
<dbReference type="OrthoDB" id="9802811at2"/>
<feature type="binding site" evidence="2">
    <location>
        <position position="49"/>
    </location>
    <ligand>
        <name>Mg(2+)</name>
        <dbReference type="ChEBI" id="CHEBI:18420"/>
        <label>1</label>
    </ligand>
</feature>
<dbReference type="GO" id="GO:0009030">
    <property type="term" value="F:thiamine-phosphate kinase activity"/>
    <property type="evidence" value="ECO:0007669"/>
    <property type="project" value="UniProtKB-UniRule"/>
</dbReference>
<dbReference type="STRING" id="897.B2D07_19335"/>
<dbReference type="GO" id="GO:0009228">
    <property type="term" value="P:thiamine biosynthetic process"/>
    <property type="evidence" value="ECO:0007669"/>
    <property type="project" value="UniProtKB-KW"/>
</dbReference>
<dbReference type="NCBIfam" id="TIGR01379">
    <property type="entry name" value="thiL"/>
    <property type="match status" value="1"/>
</dbReference>
<comment type="miscellaneous">
    <text evidence="2">Reaction mechanism of ThiL seems to utilize a direct, inline transfer of the gamma-phosphate of ATP to TMP rather than a phosphorylated enzyme intermediate.</text>
</comment>
<dbReference type="Gene3D" id="3.30.1330.10">
    <property type="entry name" value="PurM-like, N-terminal domain"/>
    <property type="match status" value="1"/>
</dbReference>
<dbReference type="AlphaFoldDB" id="S7UZN2"/>
<dbReference type="UniPathway" id="UPA00060">
    <property type="reaction ID" value="UER00142"/>
</dbReference>
<keyword evidence="2" id="KW-0460">Magnesium</keyword>
<keyword evidence="2" id="KW-0479">Metal-binding</keyword>
<feature type="binding site" evidence="2">
    <location>
        <position position="57"/>
    </location>
    <ligand>
        <name>substrate</name>
    </ligand>
</feature>
<keyword evidence="2" id="KW-0067">ATP-binding</keyword>
<dbReference type="SUPFAM" id="SSF56042">
    <property type="entry name" value="PurM C-terminal domain-like"/>
    <property type="match status" value="1"/>
</dbReference>
<evidence type="ECO:0000256" key="2">
    <source>
        <dbReference type="HAMAP-Rule" id="MF_02128"/>
    </source>
</evidence>
<comment type="pathway">
    <text evidence="2">Cofactor biosynthesis; thiamine diphosphate biosynthesis; thiamine diphosphate from thiamine phosphate: step 1/1.</text>
</comment>
<accession>S7UZN2</accession>
<dbReference type="EC" id="2.7.4.16" evidence="2"/>
<feature type="binding site" evidence="2">
    <location>
        <position position="220"/>
    </location>
    <ligand>
        <name>Mg(2+)</name>
        <dbReference type="ChEBI" id="CHEBI:18420"/>
        <label>3</label>
    </ligand>
</feature>
<keyword evidence="1 2" id="KW-0784">Thiamine biosynthesis</keyword>
<feature type="domain" description="PurM-like N-terminal" evidence="3">
    <location>
        <begin position="31"/>
        <end position="145"/>
    </location>
</feature>
<feature type="binding site" evidence="2">
    <location>
        <position position="79"/>
    </location>
    <ligand>
        <name>Mg(2+)</name>
        <dbReference type="ChEBI" id="CHEBI:18420"/>
        <label>3</label>
    </ligand>
</feature>
<name>S7UZN2_DESML</name>
<evidence type="ECO:0000313" key="6">
    <source>
        <dbReference type="Proteomes" id="UP000014977"/>
    </source>
</evidence>
<dbReference type="GO" id="GO:0005524">
    <property type="term" value="F:ATP binding"/>
    <property type="evidence" value="ECO:0007669"/>
    <property type="project" value="UniProtKB-UniRule"/>
</dbReference>
<feature type="binding site" evidence="2">
    <location>
        <position position="153"/>
    </location>
    <ligand>
        <name>ATP</name>
        <dbReference type="ChEBI" id="CHEBI:30616"/>
    </ligand>
</feature>
<dbReference type="Gene3D" id="3.90.650.10">
    <property type="entry name" value="PurM-like C-terminal domain"/>
    <property type="match status" value="1"/>
</dbReference>
<feature type="binding site" evidence="2">
    <location>
        <position position="222"/>
    </location>
    <ligand>
        <name>ATP</name>
        <dbReference type="ChEBI" id="CHEBI:30616"/>
    </ligand>
</feature>
<dbReference type="HAMAP" id="MF_02128">
    <property type="entry name" value="TMP_kinase"/>
    <property type="match status" value="1"/>
</dbReference>
<evidence type="ECO:0000259" key="4">
    <source>
        <dbReference type="Pfam" id="PF02769"/>
    </source>
</evidence>
<evidence type="ECO:0000256" key="1">
    <source>
        <dbReference type="ARBA" id="ARBA00022977"/>
    </source>
</evidence>
<evidence type="ECO:0000259" key="3">
    <source>
        <dbReference type="Pfam" id="PF00586"/>
    </source>
</evidence>
<comment type="caution">
    <text evidence="5">The sequence shown here is derived from an EMBL/GenBank/DDBJ whole genome shotgun (WGS) entry which is preliminary data.</text>
</comment>
<dbReference type="Pfam" id="PF00586">
    <property type="entry name" value="AIRS"/>
    <property type="match status" value="1"/>
</dbReference>
<feature type="binding site" evidence="2">
    <location>
        <position position="79"/>
    </location>
    <ligand>
        <name>Mg(2+)</name>
        <dbReference type="ChEBI" id="CHEBI:18420"/>
        <label>4</label>
    </ligand>
</feature>
<dbReference type="GO" id="GO:0009229">
    <property type="term" value="P:thiamine diphosphate biosynthetic process"/>
    <property type="evidence" value="ECO:0007669"/>
    <property type="project" value="UniProtKB-UniRule"/>
</dbReference>
<dbReference type="PATRIC" id="fig|1121405.3.peg.2161"/>
<evidence type="ECO:0000313" key="5">
    <source>
        <dbReference type="EMBL" id="EPR39664.1"/>
    </source>
</evidence>
<protein>
    <recommendedName>
        <fullName evidence="2">Thiamine-monophosphate kinase</fullName>
        <shortName evidence="2">TMP kinase</shortName>
        <shortName evidence="2">Thiamine-phosphate kinase</shortName>
        <ecNumber evidence="2">2.7.4.16</ecNumber>
    </recommendedName>
</protein>
<feature type="binding site" evidence="2">
    <location>
        <position position="223"/>
    </location>
    <ligand>
        <name>Mg(2+)</name>
        <dbReference type="ChEBI" id="CHEBI:18420"/>
        <label>5</label>
    </ligand>
</feature>